<name>A0A934QCT5_9MICO</name>
<dbReference type="InterPro" id="IPR006094">
    <property type="entry name" value="Oxid_FAD_bind_N"/>
</dbReference>
<dbReference type="EMBL" id="JAEHOI010000002">
    <property type="protein sequence ID" value="MBK0420804.1"/>
    <property type="molecule type" value="Genomic_DNA"/>
</dbReference>
<dbReference type="GO" id="GO:0080049">
    <property type="term" value="F:L-gulono-1,4-lactone dehydrogenase activity"/>
    <property type="evidence" value="ECO:0007669"/>
    <property type="project" value="TreeGrafter"/>
</dbReference>
<dbReference type="Pfam" id="PF01565">
    <property type="entry name" value="FAD_binding_4"/>
    <property type="match status" value="1"/>
</dbReference>
<dbReference type="InterPro" id="IPR007173">
    <property type="entry name" value="ALO_C"/>
</dbReference>
<dbReference type="Gene3D" id="3.30.465.10">
    <property type="match status" value="1"/>
</dbReference>
<organism evidence="3 4">
    <name type="scientific">Leucobacter edaphi</name>
    <dbReference type="NCBI Taxonomy" id="2796472"/>
    <lineage>
        <taxon>Bacteria</taxon>
        <taxon>Bacillati</taxon>
        <taxon>Actinomycetota</taxon>
        <taxon>Actinomycetes</taxon>
        <taxon>Micrococcales</taxon>
        <taxon>Microbacteriaceae</taxon>
        <taxon>Leucobacter</taxon>
    </lineage>
</organism>
<dbReference type="PANTHER" id="PTHR43762:SF1">
    <property type="entry name" value="D-ARABINONO-1,4-LACTONE OXIDASE"/>
    <property type="match status" value="1"/>
</dbReference>
<dbReference type="InterPro" id="IPR016169">
    <property type="entry name" value="FAD-bd_PCMH_sub2"/>
</dbReference>
<comment type="caution">
    <text evidence="3">The sequence shown here is derived from an EMBL/GenBank/DDBJ whole genome shotgun (WGS) entry which is preliminary data.</text>
</comment>
<feature type="domain" description="FAD-binding PCMH-type" evidence="2">
    <location>
        <begin position="15"/>
        <end position="185"/>
    </location>
</feature>
<dbReference type="Gene3D" id="3.30.43.10">
    <property type="entry name" value="Uridine Diphospho-n-acetylenolpyruvylglucosamine Reductase, domain 2"/>
    <property type="match status" value="1"/>
</dbReference>
<dbReference type="GO" id="GO:0071949">
    <property type="term" value="F:FAD binding"/>
    <property type="evidence" value="ECO:0007669"/>
    <property type="project" value="InterPro"/>
</dbReference>
<accession>A0A934QCT5</accession>
<dbReference type="SUPFAM" id="SSF56176">
    <property type="entry name" value="FAD-binding/transporter-associated domain-like"/>
    <property type="match status" value="1"/>
</dbReference>
<keyword evidence="1" id="KW-0560">Oxidoreductase</keyword>
<keyword evidence="4" id="KW-1185">Reference proteome</keyword>
<dbReference type="Gene3D" id="3.30.70.2520">
    <property type="match status" value="1"/>
</dbReference>
<dbReference type="InterPro" id="IPR016166">
    <property type="entry name" value="FAD-bd_PCMH"/>
</dbReference>
<dbReference type="Pfam" id="PF04030">
    <property type="entry name" value="ALO"/>
    <property type="match status" value="1"/>
</dbReference>
<sequence>MLPVTTTWQNWAGTERSHPSLELAPERAEGIVDAIRLARETGTVVKPIGASHSFTAIGATEGIRISLAGLRGLQSADLARSRVTLWAGTHLHELPGILTPLGLALENMGDIDRQTIAGATSTGTHGTGLAFGGLATRITGVTLVDGTGTLRTIDEDHDPELLPAVALGLGALGVLVTVTIQCVPRFLINAVEAPAPLDEVLDEWQERSEAADHFEFFWFPHTRGTRTKTNTRLPLESGRRPLGTASRFLDEEVVNNVLLGAVVGVQSLAPRITPAMNRLIENVSSRRSFTDESYRVFVTRRRVKFREMEYSVPFEAVPDVVRELRTMIERRDHRVSFPVEVRAAAADQLLLSTASGRRSGYVAVHRFIGDRDTDYFRDAEAILAAHDGRPHWGKMHTLDAEQLAARYPGFEKFREVRDRLDPHRVFRNAYLERVLGE</sequence>
<reference evidence="3" key="1">
    <citation type="submission" date="2020-12" db="EMBL/GenBank/DDBJ databases">
        <title>Leucobacter sp. CAS2, isolated from Chromium sludge.</title>
        <authorList>
            <person name="Xu Z."/>
        </authorList>
    </citation>
    <scope>NUCLEOTIDE SEQUENCE</scope>
    <source>
        <strain evidence="3">CSA2</strain>
    </source>
</reference>
<dbReference type="PIRSF" id="PIRSF000136">
    <property type="entry name" value="LGO_GLO"/>
    <property type="match status" value="1"/>
</dbReference>
<gene>
    <name evidence="3" type="ORF">JD292_01740</name>
</gene>
<dbReference type="InterPro" id="IPR010031">
    <property type="entry name" value="FAD_lactone_oxidase-like"/>
</dbReference>
<dbReference type="InterPro" id="IPR036318">
    <property type="entry name" value="FAD-bd_PCMH-like_sf"/>
</dbReference>
<dbReference type="InterPro" id="IPR016167">
    <property type="entry name" value="FAD-bd_PCMH_sub1"/>
</dbReference>
<proteinExistence type="predicted"/>
<evidence type="ECO:0000259" key="2">
    <source>
        <dbReference type="PROSITE" id="PS51387"/>
    </source>
</evidence>
<evidence type="ECO:0000313" key="4">
    <source>
        <dbReference type="Proteomes" id="UP000618733"/>
    </source>
</evidence>
<dbReference type="PROSITE" id="PS51387">
    <property type="entry name" value="FAD_PCMH"/>
    <property type="match status" value="1"/>
</dbReference>
<protein>
    <submittedName>
        <fullName evidence="3">FAD-binding protein</fullName>
    </submittedName>
</protein>
<dbReference type="GO" id="GO:0016020">
    <property type="term" value="C:membrane"/>
    <property type="evidence" value="ECO:0007669"/>
    <property type="project" value="InterPro"/>
</dbReference>
<dbReference type="NCBIfam" id="TIGR01679">
    <property type="entry name" value="bact_FAD_ox"/>
    <property type="match status" value="1"/>
</dbReference>
<evidence type="ECO:0000256" key="1">
    <source>
        <dbReference type="ARBA" id="ARBA00023002"/>
    </source>
</evidence>
<dbReference type="GO" id="GO:0003885">
    <property type="term" value="F:D-arabinono-1,4-lactone oxidase activity"/>
    <property type="evidence" value="ECO:0007669"/>
    <property type="project" value="InterPro"/>
</dbReference>
<dbReference type="InterPro" id="IPR016171">
    <property type="entry name" value="Vanillyl_alc_oxidase_C-sub2"/>
</dbReference>
<dbReference type="PANTHER" id="PTHR43762">
    <property type="entry name" value="L-GULONOLACTONE OXIDASE"/>
    <property type="match status" value="1"/>
</dbReference>
<evidence type="ECO:0000313" key="3">
    <source>
        <dbReference type="EMBL" id="MBK0420804.1"/>
    </source>
</evidence>
<dbReference type="Gene3D" id="1.10.45.10">
    <property type="entry name" value="Vanillyl-alcohol Oxidase, Chain A, domain 4"/>
    <property type="match status" value="1"/>
</dbReference>
<dbReference type="Proteomes" id="UP000618733">
    <property type="component" value="Unassembled WGS sequence"/>
</dbReference>
<dbReference type="AlphaFoldDB" id="A0A934QCT5"/>